<dbReference type="EMBL" id="SIHJ01000002">
    <property type="protein sequence ID" value="TWT33789.1"/>
    <property type="molecule type" value="Genomic_DNA"/>
</dbReference>
<evidence type="ECO:0000313" key="5">
    <source>
        <dbReference type="EMBL" id="TWT33789.1"/>
    </source>
</evidence>
<proteinExistence type="predicted"/>
<dbReference type="OrthoDB" id="233868at2"/>
<dbReference type="SUPFAM" id="SSF48452">
    <property type="entry name" value="TPR-like"/>
    <property type="match status" value="4"/>
</dbReference>
<dbReference type="Proteomes" id="UP000316714">
    <property type="component" value="Unassembled WGS sequence"/>
</dbReference>
<protein>
    <submittedName>
        <fullName evidence="5">Cellulose synthase subunit BcsC</fullName>
    </submittedName>
</protein>
<organism evidence="5 6">
    <name type="scientific">Posidoniimonas corsicana</name>
    <dbReference type="NCBI Taxonomy" id="1938618"/>
    <lineage>
        <taxon>Bacteria</taxon>
        <taxon>Pseudomonadati</taxon>
        <taxon>Planctomycetota</taxon>
        <taxon>Planctomycetia</taxon>
        <taxon>Pirellulales</taxon>
        <taxon>Lacipirellulaceae</taxon>
        <taxon>Posidoniimonas</taxon>
    </lineage>
</organism>
<keyword evidence="4" id="KW-1133">Transmembrane helix</keyword>
<reference evidence="5 6" key="1">
    <citation type="submission" date="2019-02" db="EMBL/GenBank/DDBJ databases">
        <title>Deep-cultivation of Planctomycetes and their phenomic and genomic characterization uncovers novel biology.</title>
        <authorList>
            <person name="Wiegand S."/>
            <person name="Jogler M."/>
            <person name="Boedeker C."/>
            <person name="Pinto D."/>
            <person name="Vollmers J."/>
            <person name="Rivas-Marin E."/>
            <person name="Kohn T."/>
            <person name="Peeters S.H."/>
            <person name="Heuer A."/>
            <person name="Rast P."/>
            <person name="Oberbeckmann S."/>
            <person name="Bunk B."/>
            <person name="Jeske O."/>
            <person name="Meyerdierks A."/>
            <person name="Storesund J.E."/>
            <person name="Kallscheuer N."/>
            <person name="Luecker S."/>
            <person name="Lage O.M."/>
            <person name="Pohl T."/>
            <person name="Merkel B.J."/>
            <person name="Hornburger P."/>
            <person name="Mueller R.-W."/>
            <person name="Bruemmer F."/>
            <person name="Labrenz M."/>
            <person name="Spormann A.M."/>
            <person name="Op Den Camp H."/>
            <person name="Overmann J."/>
            <person name="Amann R."/>
            <person name="Jetten M.S.M."/>
            <person name="Mascher T."/>
            <person name="Medema M.H."/>
            <person name="Devos D.P."/>
            <person name="Kaster A.-K."/>
            <person name="Ovreas L."/>
            <person name="Rohde M."/>
            <person name="Galperin M.Y."/>
            <person name="Jogler C."/>
        </authorList>
    </citation>
    <scope>NUCLEOTIDE SEQUENCE [LARGE SCALE GENOMIC DNA]</scope>
    <source>
        <strain evidence="5 6">KOR34</strain>
    </source>
</reference>
<keyword evidence="4" id="KW-0812">Transmembrane</keyword>
<dbReference type="InterPro" id="IPR019734">
    <property type="entry name" value="TPR_rpt"/>
</dbReference>
<feature type="repeat" description="TPR" evidence="3">
    <location>
        <begin position="1383"/>
        <end position="1416"/>
    </location>
</feature>
<keyword evidence="1" id="KW-0677">Repeat</keyword>
<evidence type="ECO:0000313" key="6">
    <source>
        <dbReference type="Proteomes" id="UP000316714"/>
    </source>
</evidence>
<dbReference type="SMART" id="SM00028">
    <property type="entry name" value="TPR"/>
    <property type="match status" value="7"/>
</dbReference>
<dbReference type="PANTHER" id="PTHR45586:SF1">
    <property type="entry name" value="LIPOPOLYSACCHARIDE ASSEMBLY PROTEIN B"/>
    <property type="match status" value="1"/>
</dbReference>
<name>A0A5C5V7A5_9BACT</name>
<feature type="transmembrane region" description="Helical" evidence="4">
    <location>
        <begin position="34"/>
        <end position="56"/>
    </location>
</feature>
<dbReference type="InterPro" id="IPR051012">
    <property type="entry name" value="CellSynth/LPSAsmb/PSIAsmb"/>
</dbReference>
<accession>A0A5C5V7A5</accession>
<keyword evidence="6" id="KW-1185">Reference proteome</keyword>
<dbReference type="Pfam" id="PF13432">
    <property type="entry name" value="TPR_16"/>
    <property type="match status" value="3"/>
</dbReference>
<dbReference type="PANTHER" id="PTHR45586">
    <property type="entry name" value="TPR REPEAT-CONTAINING PROTEIN PA4667"/>
    <property type="match status" value="1"/>
</dbReference>
<comment type="caution">
    <text evidence="5">The sequence shown here is derived from an EMBL/GenBank/DDBJ whole genome shotgun (WGS) entry which is preliminary data.</text>
</comment>
<evidence type="ECO:0000256" key="2">
    <source>
        <dbReference type="ARBA" id="ARBA00022803"/>
    </source>
</evidence>
<dbReference type="InterPro" id="IPR011990">
    <property type="entry name" value="TPR-like_helical_dom_sf"/>
</dbReference>
<sequence length="1548" mass="171520">MEVGNLKHFETKRTAVRAGTQSMRSGERRLTRTLNLKLLVSSCLVLMVLASVGFVLHRYRQEELASLLAQRADRLAEAGELSKANFYLQKYLTLSPNDLQARLKLIDIADRLAAQGAGRSYLIRLLAETIGLPDEGLEADRPRLRVMLAEQLFLNEQYHGALDQIDTLERQGPIGPDARRVKALATLGLIPARGSLLESTRQAKLGEVLPLLEEASDHAPGDATLALAVAQTYREYPSLAQNQEQSNRIADDRIDRMVARRAGESDAYVIRYRYRKRNDIDGAVDDLRAALEITPDHYESNLLLGGELLQQIERGDRSDADSVAEAKRLFRTAIESAPSSPGAYYLLARLHWHVGEQSDAIALLRDADRSIDRRSLEISFLLANYLLSEGQLDQASDLVASLREAIHAPGTGATTNGLALMNNRLRLLEARLSSGRGDVSTALTYYSTVANLSNEHQWEEDAAAVLNREASQEMAQLLVGLGRWDQVAQKLVEVANQLEAEIAPIAPNGNGKRQLVAPVTLEGEHRAARIQAAEAYLRAGQYADAVQQLEIIAEYTDSREKTLPREALETRLLAELSVQLDALPANRSWEEFEFLAARATAELPNSERVALALIQHSLAQAREGVRSGSDVRTEIQRLTEQFPSSPRVWWIAVNGYLGIGELLSAEEAVDRYLTIEPVEELRVSRRVAFLVGAGRVLEARNWVAARLVDADAEERPLLRRLEIRLLATEEQSDLALAKAKELAHASSDKESLKLAWGVAIDGQDWELAREIEQSLSKASEVTHDELDYYRAERMLASFDLLSSDQRDELHRIIGRVRSERPNWGQGAVMEARLAESRGDDEAAVQSYQLAVALGNRSTSTLERLTLHLFRNGRYEEAQEVIDRLRSTMGVLSRHTESLAINTALKQDRLSDAKNLALKSVAEHPDDPARKLWLHHVLMLNGESGEAEIVLAEAADEFPDSEILWKARLAHLARTNRRDEALELMESLPRSLQQDTLGRSLALASGYEVLGEFTRARTFYQQALEVSPRNEAARLRYANLLLKSDAVAAQEQFEEVLRLHPENAEARRKLAALLAATGEPSAWQRIDGLLAAAEDSSGHLDKRLRAILLSKRGKTTEERAEYCALARRILLEIVESSDYSGDDIDRLLLAGTYEQEGLLSDDPTYFELARSQLSYLRSRVDGNEKYAVLYLGFLLRSIDALKTMENAESVREAFIRDARSVLEDRGRSIAASDAAGPMDRLTLLGLRARLLKSEGKLDEAQSVIQDYASQELSNEGDKSIRARLVLGLGAIYSSIGAHAEAEPWYRELMKTAPGAELLVSKSLFQQGRSSDAVKLFLDGQESVLSPTRAATLASLLSVSNTDASAFEEAWPAVSGALEKHKDDVDLLISVAVLEVTRGNQQEAIRLFRRVLGSDPDNTLALNNLATLLGEREADRKEALRLISHAMRVSGRSPALLDTQGTIQLQSGRAEDAISSLEESVASVDVDPRYYFHLAAAYWRGGKPDKAMDALEEARRRGLDKTVLTTADRDLMRELEAGLGVARRTGKEAA</sequence>
<keyword evidence="2 3" id="KW-0802">TPR repeat</keyword>
<evidence type="ECO:0000256" key="3">
    <source>
        <dbReference type="PROSITE-ProRule" id="PRU00339"/>
    </source>
</evidence>
<evidence type="ECO:0000256" key="4">
    <source>
        <dbReference type="SAM" id="Phobius"/>
    </source>
</evidence>
<evidence type="ECO:0000256" key="1">
    <source>
        <dbReference type="ARBA" id="ARBA00022737"/>
    </source>
</evidence>
<dbReference type="Gene3D" id="1.25.40.10">
    <property type="entry name" value="Tetratricopeptide repeat domain"/>
    <property type="match status" value="4"/>
</dbReference>
<feature type="repeat" description="TPR" evidence="3">
    <location>
        <begin position="996"/>
        <end position="1029"/>
    </location>
</feature>
<gene>
    <name evidence="5" type="ORF">KOR34_36230</name>
</gene>
<keyword evidence="4" id="KW-0472">Membrane</keyword>
<dbReference type="PROSITE" id="PS50005">
    <property type="entry name" value="TPR"/>
    <property type="match status" value="2"/>
</dbReference>